<name>A0A9D2H6Z2_9MICO</name>
<dbReference type="PANTHER" id="PTHR10742">
    <property type="entry name" value="FLAVIN MONOAMINE OXIDASE"/>
    <property type="match status" value="1"/>
</dbReference>
<reference evidence="2" key="2">
    <citation type="submission" date="2021-04" db="EMBL/GenBank/DDBJ databases">
        <authorList>
            <person name="Gilroy R."/>
        </authorList>
    </citation>
    <scope>NUCLEOTIDE SEQUENCE</scope>
    <source>
        <strain evidence="2">ChiHjej8B7-3636</strain>
    </source>
</reference>
<dbReference type="InterPro" id="IPR036188">
    <property type="entry name" value="FAD/NAD-bd_sf"/>
</dbReference>
<dbReference type="Gene3D" id="3.90.660.10">
    <property type="match status" value="2"/>
</dbReference>
<dbReference type="InterPro" id="IPR050281">
    <property type="entry name" value="Flavin_monoamine_oxidase"/>
</dbReference>
<dbReference type="Gene3D" id="3.50.50.60">
    <property type="entry name" value="FAD/NAD(P)-binding domain"/>
    <property type="match status" value="3"/>
</dbReference>
<organism evidence="2 3">
    <name type="scientific">Candidatus Microbacterium stercoravium</name>
    <dbReference type="NCBI Taxonomy" id="2838697"/>
    <lineage>
        <taxon>Bacteria</taxon>
        <taxon>Bacillati</taxon>
        <taxon>Actinomycetota</taxon>
        <taxon>Actinomycetes</taxon>
        <taxon>Micrococcales</taxon>
        <taxon>Microbacteriaceae</taxon>
        <taxon>Microbacterium</taxon>
    </lineage>
</organism>
<reference evidence="2" key="1">
    <citation type="journal article" date="2021" name="PeerJ">
        <title>Extensive microbial diversity within the chicken gut microbiome revealed by metagenomics and culture.</title>
        <authorList>
            <person name="Gilroy R."/>
            <person name="Ravi A."/>
            <person name="Getino M."/>
            <person name="Pursley I."/>
            <person name="Horton D.L."/>
            <person name="Alikhan N.F."/>
            <person name="Baker D."/>
            <person name="Gharbi K."/>
            <person name="Hall N."/>
            <person name="Watson M."/>
            <person name="Adriaenssens E.M."/>
            <person name="Foster-Nyarko E."/>
            <person name="Jarju S."/>
            <person name="Secka A."/>
            <person name="Antonio M."/>
            <person name="Oren A."/>
            <person name="Chaudhuri R.R."/>
            <person name="La Ragione R."/>
            <person name="Hildebrand F."/>
            <person name="Pallen M.J."/>
        </authorList>
    </citation>
    <scope>NUCLEOTIDE SEQUENCE</scope>
    <source>
        <strain evidence="2">ChiHjej8B7-3636</strain>
    </source>
</reference>
<dbReference type="SUPFAM" id="SSF54373">
    <property type="entry name" value="FAD-linked reductases, C-terminal domain"/>
    <property type="match status" value="1"/>
</dbReference>
<dbReference type="PANTHER" id="PTHR10742:SF410">
    <property type="entry name" value="LYSINE-SPECIFIC HISTONE DEMETHYLASE 2"/>
    <property type="match status" value="1"/>
</dbReference>
<proteinExistence type="predicted"/>
<sequence>MTPTPVGEVPAPTSFFRTAWAQDPFARGARSVTPAGATATDRQALAAALIERVFFAGEATSVERPGTIAGAMRSGERAASEVKDIAGDGERIAVVGAGAAGASAAARLVEAGFDVTVIEARDYAGGRLATHPDDEWPVPPQRGAWLLGADDTEVASRMALLGVGAVEIGDPVGFTRDGETDIPSADQVEKALAAVASDMSDRTIADALAEAGVDGSPELTSVLASLSAMTGIDPTTASSWFAPGMPGGSYDALVSDVAPFVESVLGDLEVTLSTVVSNVTYDDKGVSLRLASGESLTFDRVVLTVPLGVLQAGGIEFNPPLPFAHRGAISTLEMGHIESVWLRYETPFWSTNAGIWHIIGPVSPTPTPAPSPSPGEDPAPDVTIRTWINLMPATGEPILVGLVGGEVARTMADLSDDEVFTLAATSLAPFT</sequence>
<protein>
    <submittedName>
        <fullName evidence="2">FAD-dependent oxidoreductase</fullName>
    </submittedName>
</protein>
<accession>A0A9D2H6Z2</accession>
<dbReference type="Pfam" id="PF01593">
    <property type="entry name" value="Amino_oxidase"/>
    <property type="match status" value="2"/>
</dbReference>
<dbReference type="EMBL" id="DXAM01000101">
    <property type="protein sequence ID" value="HJA04656.1"/>
    <property type="molecule type" value="Genomic_DNA"/>
</dbReference>
<dbReference type="InterPro" id="IPR002937">
    <property type="entry name" value="Amino_oxidase"/>
</dbReference>
<evidence type="ECO:0000259" key="1">
    <source>
        <dbReference type="Pfam" id="PF01593"/>
    </source>
</evidence>
<dbReference type="SUPFAM" id="SSF51905">
    <property type="entry name" value="FAD/NAD(P)-binding domain"/>
    <property type="match status" value="2"/>
</dbReference>
<gene>
    <name evidence="2" type="ORF">H9800_07305</name>
</gene>
<dbReference type="Proteomes" id="UP000824220">
    <property type="component" value="Unassembled WGS sequence"/>
</dbReference>
<comment type="caution">
    <text evidence="2">The sequence shown here is derived from an EMBL/GenBank/DDBJ whole genome shotgun (WGS) entry which is preliminary data.</text>
</comment>
<evidence type="ECO:0000313" key="3">
    <source>
        <dbReference type="Proteomes" id="UP000824220"/>
    </source>
</evidence>
<dbReference type="Pfam" id="PF13450">
    <property type="entry name" value="NAD_binding_8"/>
    <property type="match status" value="1"/>
</dbReference>
<dbReference type="GO" id="GO:0016491">
    <property type="term" value="F:oxidoreductase activity"/>
    <property type="evidence" value="ECO:0007669"/>
    <property type="project" value="InterPro"/>
</dbReference>
<feature type="domain" description="Amine oxidase" evidence="1">
    <location>
        <begin position="8"/>
        <end position="82"/>
    </location>
</feature>
<dbReference type="AlphaFoldDB" id="A0A9D2H6Z2"/>
<evidence type="ECO:0000313" key="2">
    <source>
        <dbReference type="EMBL" id="HJA04656.1"/>
    </source>
</evidence>
<feature type="domain" description="Amine oxidase" evidence="1">
    <location>
        <begin position="200"/>
        <end position="423"/>
    </location>
</feature>
<feature type="non-terminal residue" evidence="2">
    <location>
        <position position="431"/>
    </location>
</feature>